<protein>
    <submittedName>
        <fullName evidence="2">Type II restriction endonuclease</fullName>
    </submittedName>
</protein>
<evidence type="ECO:0000259" key="1">
    <source>
        <dbReference type="Pfam" id="PF14511"/>
    </source>
</evidence>
<accession>A0A8B3RLB9</accession>
<dbReference type="InterPro" id="IPR032793">
    <property type="entry name" value="RE_EcoO109IR"/>
</dbReference>
<dbReference type="Proteomes" id="UP000292933">
    <property type="component" value="Unassembled WGS sequence"/>
</dbReference>
<dbReference type="Pfam" id="PF14511">
    <property type="entry name" value="RE_EcoO109I"/>
    <property type="match status" value="1"/>
</dbReference>
<dbReference type="InterPro" id="IPR011335">
    <property type="entry name" value="Restrct_endonuc-II-like"/>
</dbReference>
<keyword evidence="2" id="KW-0255">Endonuclease</keyword>
<dbReference type="AlphaFoldDB" id="A0A8B3RLB9"/>
<dbReference type="EMBL" id="RYVC01000007">
    <property type="protein sequence ID" value="RYQ46968.1"/>
    <property type="molecule type" value="Genomic_DNA"/>
</dbReference>
<organism evidence="2 3">
    <name type="scientific">Bifidobacterium pseudolongum subsp. globosum</name>
    <dbReference type="NCBI Taxonomy" id="1690"/>
    <lineage>
        <taxon>Bacteria</taxon>
        <taxon>Bacillati</taxon>
        <taxon>Actinomycetota</taxon>
        <taxon>Actinomycetes</taxon>
        <taxon>Bifidobacteriales</taxon>
        <taxon>Bifidobacteriaceae</taxon>
        <taxon>Bifidobacterium</taxon>
    </lineage>
</organism>
<comment type="caution">
    <text evidence="2">The sequence shown here is derived from an EMBL/GenBank/DDBJ whole genome shotgun (WGS) entry which is preliminary data.</text>
</comment>
<keyword evidence="2" id="KW-0378">Hydrolase</keyword>
<evidence type="ECO:0000313" key="2">
    <source>
        <dbReference type="EMBL" id="RYQ46968.1"/>
    </source>
</evidence>
<sequence>MITHAQKEEIARQTIARYQAKRLESYQKMHLPQLLGKDVLLFAARGVTTASAFVDEAFRAAESSSEETVMGSTRQELAILLSNSADTGDMTVVRDGVKYYCEMKSQTNTTNFGSLAAVLQELKYDVDNDRSRAHRTVTNQRVGAALLISRSSKTVDEERVFHCDSIAKQPYSMLEGFTYRFISGRAMWQWVADVDDPIELVQPLTNLDDGRVSAARSETLFRLHDEMNRELIARHLPDSIDSVYELVKSTWR</sequence>
<keyword evidence="2" id="KW-0540">Nuclease</keyword>
<name>A0A8B3RLB9_9BIFI</name>
<gene>
    <name evidence="2" type="ORF">PG1780B_0687</name>
</gene>
<evidence type="ECO:0000313" key="3">
    <source>
        <dbReference type="Proteomes" id="UP000292933"/>
    </source>
</evidence>
<proteinExistence type="predicted"/>
<dbReference type="SUPFAM" id="SSF52980">
    <property type="entry name" value="Restriction endonuclease-like"/>
    <property type="match status" value="1"/>
</dbReference>
<reference evidence="2 3" key="1">
    <citation type="submission" date="2018-12" db="EMBL/GenBank/DDBJ databases">
        <title>Unveiling genomic diversity among members of the Bifidobacterium pseudolongum species, a widely distributed gut commensal of the animal kingdom.</title>
        <authorList>
            <person name="Lugli G.A."/>
            <person name="Duranti S."/>
            <person name="Albert K."/>
            <person name="Mancabelli L."/>
            <person name="Napoli S."/>
            <person name="Viappiani A."/>
            <person name="Anzalone R."/>
            <person name="Longhi G."/>
            <person name="Milani C."/>
            <person name="Turroni F."/>
            <person name="Alessandri G."/>
            <person name="Sela D.A."/>
            <person name="Van Sinderen D."/>
            <person name="Ventura M."/>
        </authorList>
    </citation>
    <scope>NUCLEOTIDE SEQUENCE [LARGE SCALE GENOMIC DNA]</scope>
    <source>
        <strain evidence="2 3">1780B</strain>
    </source>
</reference>
<feature type="domain" description="Type II restriction endonuclease EcoO109IR" evidence="1">
    <location>
        <begin position="8"/>
        <end position="123"/>
    </location>
</feature>
<dbReference type="GO" id="GO:0004519">
    <property type="term" value="F:endonuclease activity"/>
    <property type="evidence" value="ECO:0007669"/>
    <property type="project" value="UniProtKB-KW"/>
</dbReference>